<protein>
    <recommendedName>
        <fullName evidence="3">DUF5348 domain-containing protein</fullName>
    </recommendedName>
</protein>
<proteinExistence type="predicted"/>
<organism evidence="1 2">
    <name type="scientific">Virgibacillus tibetensis</name>
    <dbReference type="NCBI Taxonomy" id="3042313"/>
    <lineage>
        <taxon>Bacteria</taxon>
        <taxon>Bacillati</taxon>
        <taxon>Bacillota</taxon>
        <taxon>Bacilli</taxon>
        <taxon>Bacillales</taxon>
        <taxon>Bacillaceae</taxon>
        <taxon>Virgibacillus</taxon>
    </lineage>
</organism>
<sequence>MRRFIQINNLSDDDYIHYDHQGNQYKIHRLDFLEVLDWDKWCLKVRTKYDHEFWILVPMMSYECKISLDNIKEVIP</sequence>
<keyword evidence="2" id="KW-1185">Reference proteome</keyword>
<dbReference type="EMBL" id="JARZFX010000001">
    <property type="protein sequence ID" value="MEC5422417.1"/>
    <property type="molecule type" value="Genomic_DNA"/>
</dbReference>
<reference evidence="1 2" key="1">
    <citation type="journal article" date="2024" name="Int. J. Syst. Evol. Microbiol.">
        <title>Virgibacillus tibetensis sp. nov., isolated from salt lake on the Tibetan Plateau of China.</title>
        <authorList>
            <person name="Phurbu D."/>
            <person name="Liu Z.-X."/>
            <person name="Wang R."/>
            <person name="Zheng Y.-Y."/>
            <person name="Liu H.-C."/>
            <person name="Zhou Y.-G."/>
            <person name="Yu Y.-J."/>
            <person name="Li A.-H."/>
        </authorList>
    </citation>
    <scope>NUCLEOTIDE SEQUENCE [LARGE SCALE GENOMIC DNA]</scope>
    <source>
        <strain evidence="1 2">C22-A2</strain>
    </source>
</reference>
<dbReference type="Proteomes" id="UP001335737">
    <property type="component" value="Unassembled WGS sequence"/>
</dbReference>
<comment type="caution">
    <text evidence="1">The sequence shown here is derived from an EMBL/GenBank/DDBJ whole genome shotgun (WGS) entry which is preliminary data.</text>
</comment>
<evidence type="ECO:0008006" key="3">
    <source>
        <dbReference type="Google" id="ProtNLM"/>
    </source>
</evidence>
<gene>
    <name evidence="1" type="ORF">QGM71_02790</name>
</gene>
<name>A0ABU6KD28_9BACI</name>
<evidence type="ECO:0000313" key="2">
    <source>
        <dbReference type="Proteomes" id="UP001335737"/>
    </source>
</evidence>
<evidence type="ECO:0000313" key="1">
    <source>
        <dbReference type="EMBL" id="MEC5422417.1"/>
    </source>
</evidence>
<dbReference type="RefSeq" id="WP_327605980.1">
    <property type="nucleotide sequence ID" value="NZ_JARZFX010000001.1"/>
</dbReference>
<accession>A0ABU6KD28</accession>